<protein>
    <submittedName>
        <fullName evidence="3">Uncharacterized protein</fullName>
    </submittedName>
</protein>
<reference evidence="3 4" key="1">
    <citation type="submission" date="2019-04" db="EMBL/GenBank/DDBJ databases">
        <authorList>
            <person name="Seth-Smith MB H."/>
            <person name="Seth-Smith H."/>
        </authorList>
    </citation>
    <scope>NUCLEOTIDE SEQUENCE [LARGE SCALE GENOMIC DNA]</scope>
    <source>
        <strain evidence="3">USB-603019</strain>
    </source>
</reference>
<dbReference type="Pfam" id="PF13280">
    <property type="entry name" value="WYL"/>
    <property type="match status" value="1"/>
</dbReference>
<evidence type="ECO:0000259" key="2">
    <source>
        <dbReference type="Pfam" id="PF25583"/>
    </source>
</evidence>
<dbReference type="PANTHER" id="PTHR34580:SF3">
    <property type="entry name" value="PROTEIN PAFB"/>
    <property type="match status" value="1"/>
</dbReference>
<dbReference type="AlphaFoldDB" id="A0A5E3ZV88"/>
<proteinExistence type="predicted"/>
<dbReference type="Pfam" id="PF25583">
    <property type="entry name" value="WCX"/>
    <property type="match status" value="1"/>
</dbReference>
<dbReference type="InterPro" id="IPR057727">
    <property type="entry name" value="WCX_dom"/>
</dbReference>
<keyword evidence="4" id="KW-1185">Reference proteome</keyword>
<organism evidence="3 4">
    <name type="scientific">Lawsonella clevelandensis</name>
    <dbReference type="NCBI Taxonomy" id="1528099"/>
    <lineage>
        <taxon>Bacteria</taxon>
        <taxon>Bacillati</taxon>
        <taxon>Actinomycetota</taxon>
        <taxon>Actinomycetes</taxon>
        <taxon>Mycobacteriales</taxon>
        <taxon>Lawsonellaceae</taxon>
        <taxon>Lawsonella</taxon>
    </lineage>
</organism>
<dbReference type="InterPro" id="IPR051534">
    <property type="entry name" value="CBASS_pafABC_assoc_protein"/>
</dbReference>
<evidence type="ECO:0000259" key="1">
    <source>
        <dbReference type="Pfam" id="PF13280"/>
    </source>
</evidence>
<evidence type="ECO:0000313" key="4">
    <source>
        <dbReference type="Proteomes" id="UP000324288"/>
    </source>
</evidence>
<feature type="domain" description="WYL" evidence="1">
    <location>
        <begin position="154"/>
        <end position="217"/>
    </location>
</feature>
<dbReference type="Proteomes" id="UP000324288">
    <property type="component" value="Chromosome"/>
</dbReference>
<feature type="domain" description="WCX" evidence="2">
    <location>
        <begin position="251"/>
        <end position="324"/>
    </location>
</feature>
<accession>A0A5E3ZV88</accession>
<name>A0A5E3ZV88_9ACTN</name>
<gene>
    <name evidence="3" type="ORF">LC603019_00027</name>
</gene>
<dbReference type="PROSITE" id="PS52050">
    <property type="entry name" value="WYL"/>
    <property type="match status" value="1"/>
</dbReference>
<dbReference type="PANTHER" id="PTHR34580">
    <property type="match status" value="1"/>
</dbReference>
<evidence type="ECO:0000313" key="3">
    <source>
        <dbReference type="EMBL" id="VHN99437.1"/>
    </source>
</evidence>
<sequence>MNYHRGVHTPNVSPLERQLNLVIALLNTPGYLTADEIRQTVAGYSADNGEAGRQMFERDKQALKDLGIPISVKSTDGKGTIPGYRIRKEDYQLAPLSFTSAERTVINLAMQLYTGDGYGELQSGFDKLQHDHDDTHPGLINFASAATEQELTQLTVLSEAAAQQRTVTFHYHTAQALISEEREVEPWGVVADNGHWYCVGFDRKRRAVRVFRLSRLSGDVTVTEAPAQEERPHISVREILRQQLSSVRRYVSARVEVDADASEELVLAADQVTTAPHNRERRHLLFDAVSYQWLRDAVLADAPHATVLEPSELVQDVRTCLERVVQRYQAREATE</sequence>
<dbReference type="InterPro" id="IPR026881">
    <property type="entry name" value="WYL_dom"/>
</dbReference>
<dbReference type="EMBL" id="LR584267">
    <property type="protein sequence ID" value="VHN99437.1"/>
    <property type="molecule type" value="Genomic_DNA"/>
</dbReference>